<reference evidence="14" key="3">
    <citation type="submission" date="2021-06" db="EMBL/GenBank/DDBJ databases">
        <title>Genomic Description and Analysis of Intracellular Bacteria, Candidatus Berkiella cookevillensis and Candidatus Berkiella aquae.</title>
        <authorList>
            <person name="Kidane D.T."/>
            <person name="Mehari Y.T."/>
            <person name="Rice F.C."/>
            <person name="Arivett B.A."/>
            <person name="Farone A.L."/>
            <person name="Berk S.G."/>
            <person name="Farone M.B."/>
        </authorList>
    </citation>
    <scope>NUCLEOTIDE SEQUENCE</scope>
    <source>
        <strain evidence="14">HT99</strain>
    </source>
</reference>
<feature type="domain" description="RCK C-terminal" evidence="12">
    <location>
        <begin position="574"/>
        <end position="657"/>
    </location>
</feature>
<reference evidence="13" key="1">
    <citation type="submission" date="2015-09" db="EMBL/GenBank/DDBJ databases">
        <title>Draft Genome Sequences of Two Novel Amoeba-resistant Intranuclear Bacteria, Candidatus Berkiella cookevillensis and Candidatus Berkiella aquae.</title>
        <authorList>
            <person name="Mehari Y.T."/>
            <person name="Arivett B.A."/>
            <person name="Farone A.L."/>
            <person name="Gunderson J.H."/>
            <person name="Farone M.B."/>
        </authorList>
    </citation>
    <scope>NUCLEOTIDE SEQUENCE [LARGE SCALE GENOMIC DNA]</scope>
    <source>
        <strain evidence="13">HT99</strain>
    </source>
</reference>
<dbReference type="GO" id="GO:0015297">
    <property type="term" value="F:antiporter activity"/>
    <property type="evidence" value="ECO:0007669"/>
    <property type="project" value="UniProtKB-KW"/>
</dbReference>
<dbReference type="SUPFAM" id="SSF51735">
    <property type="entry name" value="NAD(P)-binding Rossmann-fold domains"/>
    <property type="match status" value="1"/>
</dbReference>
<evidence type="ECO:0000256" key="6">
    <source>
        <dbReference type="ARBA" id="ARBA00022958"/>
    </source>
</evidence>
<dbReference type="InterPro" id="IPR006037">
    <property type="entry name" value="RCK_C"/>
</dbReference>
<dbReference type="Pfam" id="PF00999">
    <property type="entry name" value="Na_H_Exchanger"/>
    <property type="match status" value="1"/>
</dbReference>
<evidence type="ECO:0000256" key="4">
    <source>
        <dbReference type="ARBA" id="ARBA00022538"/>
    </source>
</evidence>
<evidence type="ECO:0000256" key="3">
    <source>
        <dbReference type="ARBA" id="ARBA00022449"/>
    </source>
</evidence>
<dbReference type="PROSITE" id="PS51201">
    <property type="entry name" value="RCK_N"/>
    <property type="match status" value="1"/>
</dbReference>
<keyword evidence="9 10" id="KW-0472">Membrane</keyword>
<keyword evidence="15" id="KW-1185">Reference proteome</keyword>
<dbReference type="EMBL" id="LKAJ02000001">
    <property type="protein sequence ID" value="MCS5711479.1"/>
    <property type="molecule type" value="Genomic_DNA"/>
</dbReference>
<dbReference type="Gene3D" id="1.20.1530.20">
    <property type="match status" value="1"/>
</dbReference>
<evidence type="ECO:0000256" key="10">
    <source>
        <dbReference type="SAM" id="Phobius"/>
    </source>
</evidence>
<keyword evidence="4" id="KW-0633">Potassium transport</keyword>
<feature type="transmembrane region" description="Helical" evidence="10">
    <location>
        <begin position="5"/>
        <end position="22"/>
    </location>
</feature>
<feature type="transmembrane region" description="Helical" evidence="10">
    <location>
        <begin position="218"/>
        <end position="250"/>
    </location>
</feature>
<accession>A0A0Q9YLC4</accession>
<protein>
    <submittedName>
        <fullName evidence="14">Cation:proton antiporter</fullName>
    </submittedName>
    <submittedName>
        <fullName evidence="13">Glutathione-regulated potassium-efflux system protein KefC</fullName>
    </submittedName>
</protein>
<feature type="transmembrane region" description="Helical" evidence="10">
    <location>
        <begin position="330"/>
        <end position="350"/>
    </location>
</feature>
<dbReference type="InterPro" id="IPR006153">
    <property type="entry name" value="Cation/H_exchanger_TM"/>
</dbReference>
<dbReference type="Gene3D" id="3.30.70.1450">
    <property type="entry name" value="Regulator of K+ conductance, C-terminal domain"/>
    <property type="match status" value="1"/>
</dbReference>
<evidence type="ECO:0000313" key="15">
    <source>
        <dbReference type="Proteomes" id="UP000051497"/>
    </source>
</evidence>
<dbReference type="EMBL" id="LKAJ01000004">
    <property type="protein sequence ID" value="KRG21549.1"/>
    <property type="molecule type" value="Genomic_DNA"/>
</dbReference>
<feature type="transmembrane region" description="Helical" evidence="10">
    <location>
        <begin position="296"/>
        <end position="318"/>
    </location>
</feature>
<feature type="transmembrane region" description="Helical" evidence="10">
    <location>
        <begin position="86"/>
        <end position="108"/>
    </location>
</feature>
<feature type="transmembrane region" description="Helical" evidence="10">
    <location>
        <begin position="271"/>
        <end position="290"/>
    </location>
</feature>
<dbReference type="RefSeq" id="WP_075065931.1">
    <property type="nucleotide sequence ID" value="NZ_LKAJ02000001.1"/>
</dbReference>
<evidence type="ECO:0000313" key="14">
    <source>
        <dbReference type="EMBL" id="MCS5711479.1"/>
    </source>
</evidence>
<dbReference type="Pfam" id="PF02254">
    <property type="entry name" value="TrkA_N"/>
    <property type="match status" value="1"/>
</dbReference>
<feature type="transmembrane region" description="Helical" evidence="10">
    <location>
        <begin position="61"/>
        <end position="80"/>
    </location>
</feature>
<keyword evidence="5 10" id="KW-0812">Transmembrane</keyword>
<keyword evidence="6" id="KW-0630">Potassium</keyword>
<keyword evidence="7 10" id="KW-1133">Transmembrane helix</keyword>
<evidence type="ECO:0000256" key="8">
    <source>
        <dbReference type="ARBA" id="ARBA00023065"/>
    </source>
</evidence>
<keyword evidence="2" id="KW-0813">Transport</keyword>
<dbReference type="Pfam" id="PF02080">
    <property type="entry name" value="TrkA_C"/>
    <property type="match status" value="1"/>
</dbReference>
<gene>
    <name evidence="13" type="primary">kefC_2</name>
    <name evidence="14" type="ORF">HT99x_008530</name>
    <name evidence="13" type="ORF">HT99x_01302</name>
</gene>
<dbReference type="GO" id="GO:1902600">
    <property type="term" value="P:proton transmembrane transport"/>
    <property type="evidence" value="ECO:0007669"/>
    <property type="project" value="InterPro"/>
</dbReference>
<feature type="transmembrane region" description="Helical" evidence="10">
    <location>
        <begin position="28"/>
        <end position="49"/>
    </location>
</feature>
<dbReference type="Gene3D" id="3.40.50.720">
    <property type="entry name" value="NAD(P)-binding Rossmann-like Domain"/>
    <property type="match status" value="1"/>
</dbReference>
<feature type="domain" description="RCK N-terminal" evidence="11">
    <location>
        <begin position="408"/>
        <end position="525"/>
    </location>
</feature>
<comment type="caution">
    <text evidence="13">The sequence shown here is derived from an EMBL/GenBank/DDBJ whole genome shotgun (WGS) entry which is preliminary data.</text>
</comment>
<dbReference type="PATRIC" id="fig|1590043.3.peg.1320"/>
<dbReference type="STRING" id="295108.HT99x_01302"/>
<evidence type="ECO:0000256" key="7">
    <source>
        <dbReference type="ARBA" id="ARBA00022989"/>
    </source>
</evidence>
<evidence type="ECO:0000259" key="12">
    <source>
        <dbReference type="PROSITE" id="PS51202"/>
    </source>
</evidence>
<dbReference type="GO" id="GO:0006813">
    <property type="term" value="P:potassium ion transport"/>
    <property type="evidence" value="ECO:0007669"/>
    <property type="project" value="UniProtKB-KW"/>
</dbReference>
<evidence type="ECO:0000313" key="13">
    <source>
        <dbReference type="EMBL" id="KRG21549.1"/>
    </source>
</evidence>
<evidence type="ECO:0000259" key="11">
    <source>
        <dbReference type="PROSITE" id="PS51201"/>
    </source>
</evidence>
<feature type="transmembrane region" description="Helical" evidence="10">
    <location>
        <begin position="147"/>
        <end position="166"/>
    </location>
</feature>
<sequence length="660" mass="73145">MSHVLFNNILIILITCIVITAICQRIKLPAIIGYIVVGILVGPSGIGLISGSEVIKLIAEFGIVFLMFMVGLEFSLTHLLRLKKDVFLFGGLQVLLSILVTLVIGHLFEMTSMQLLIVGCIVAMSSTAIVIKQLTEQLEINSPYSQHAIGILLFQDLAVIPVLILLPSLSDLTIHSFINQLGLALLKGIATIIIILFIGKRILKPIFYNMSQAYSLELFTLTTLTITLFCAGITAFAGLSYSLGAFLAGMMLGETEFKHQIKTDIRPFKDILLGFFFITIGMQFNTHVIVTAWNWTLLMLVALVIFKVLLITLLGLFFTKSKVIATQTGLILAQGSEFGFAILISALSYNLLPTDYGQVILGALLLSMILAPLIIKYHQNIINLLFSSSSPTEDSEEANIHQASQTLDNHIILCGYGRVGQNIARFLEKANLQFIAFDLDPTRIKNARLAGDNVFYADVTDYEILKHAAIDKCRAVIISFINPPATNNIIEQIRKHHPKLPIIARSHDENETNVFYEKGATEVIPEILEASLMIASHILLLMNIPPKQVYNWIDESRHKRYDLLRMVFPGHESHFSEEGEASKDGLNAILLSKGSYAINRNLSELPLSKLNIKITAIRRGSQRFIDPSPSMTLLEGDIVVLYGTLSHLEHAEKVLLIGEN</sequence>
<dbReference type="GO" id="GO:0005886">
    <property type="term" value="C:plasma membrane"/>
    <property type="evidence" value="ECO:0007669"/>
    <property type="project" value="TreeGrafter"/>
</dbReference>
<dbReference type="Proteomes" id="UP000051497">
    <property type="component" value="Unassembled WGS sequence"/>
</dbReference>
<dbReference type="PANTHER" id="PTHR46157:SF4">
    <property type="entry name" value="K(+) EFFLUX ANTIPORTER 3, CHLOROPLASTIC"/>
    <property type="match status" value="1"/>
</dbReference>
<dbReference type="PANTHER" id="PTHR46157">
    <property type="entry name" value="K(+) EFFLUX ANTIPORTER 3, CHLOROPLASTIC"/>
    <property type="match status" value="1"/>
</dbReference>
<dbReference type="InterPro" id="IPR003148">
    <property type="entry name" value="RCK_N"/>
</dbReference>
<reference evidence="14" key="2">
    <citation type="journal article" date="2016" name="Genome Announc.">
        <title>Draft Genome Sequences of Two Novel Amoeba-Resistant Intranuclear Bacteria, 'Candidatus Berkiella cookevillensis' and 'Candidatus Berkiella aquae'.</title>
        <authorList>
            <person name="Mehari Y.T."/>
            <person name="Arivett B.A."/>
            <person name="Farone A.L."/>
            <person name="Gunderson J.H."/>
            <person name="Farone M.B."/>
        </authorList>
    </citation>
    <scope>NUCLEOTIDE SEQUENCE</scope>
    <source>
        <strain evidence="14">HT99</strain>
    </source>
</reference>
<evidence type="ECO:0000256" key="9">
    <source>
        <dbReference type="ARBA" id="ARBA00023136"/>
    </source>
</evidence>
<comment type="subcellular location">
    <subcellularLocation>
        <location evidence="1">Membrane</location>
        <topology evidence="1">Multi-pass membrane protein</topology>
    </subcellularLocation>
</comment>
<evidence type="ECO:0000256" key="2">
    <source>
        <dbReference type="ARBA" id="ARBA00022448"/>
    </source>
</evidence>
<feature type="transmembrane region" description="Helical" evidence="10">
    <location>
        <begin position="178"/>
        <end position="198"/>
    </location>
</feature>
<keyword evidence="8" id="KW-0406">Ion transport</keyword>
<keyword evidence="3" id="KW-0050">Antiport</keyword>
<organism evidence="13">
    <name type="scientific">Candidatus Berkiella aquae</name>
    <dbReference type="NCBI Taxonomy" id="295108"/>
    <lineage>
        <taxon>Bacteria</taxon>
        <taxon>Pseudomonadati</taxon>
        <taxon>Pseudomonadota</taxon>
        <taxon>Gammaproteobacteria</taxon>
        <taxon>Candidatus Berkiellales</taxon>
        <taxon>Candidatus Berkiellaceae</taxon>
        <taxon>Candidatus Berkiella</taxon>
    </lineage>
</organism>
<dbReference type="InterPro" id="IPR038770">
    <property type="entry name" value="Na+/solute_symporter_sf"/>
</dbReference>
<dbReference type="SUPFAM" id="SSF116726">
    <property type="entry name" value="TrkA C-terminal domain-like"/>
    <property type="match status" value="1"/>
</dbReference>
<feature type="transmembrane region" description="Helical" evidence="10">
    <location>
        <begin position="356"/>
        <end position="375"/>
    </location>
</feature>
<evidence type="ECO:0000256" key="5">
    <source>
        <dbReference type="ARBA" id="ARBA00022692"/>
    </source>
</evidence>
<name>A0A0Q9YLC4_9GAMM</name>
<proteinExistence type="predicted"/>
<dbReference type="PROSITE" id="PS51202">
    <property type="entry name" value="RCK_C"/>
    <property type="match status" value="1"/>
</dbReference>
<dbReference type="InterPro" id="IPR036721">
    <property type="entry name" value="RCK_C_sf"/>
</dbReference>
<feature type="transmembrane region" description="Helical" evidence="10">
    <location>
        <begin position="115"/>
        <end position="135"/>
    </location>
</feature>
<evidence type="ECO:0000256" key="1">
    <source>
        <dbReference type="ARBA" id="ARBA00004141"/>
    </source>
</evidence>
<dbReference type="OrthoDB" id="9781411at2"/>
<dbReference type="AlphaFoldDB" id="A0A0Q9YLC4"/>
<dbReference type="GO" id="GO:0008324">
    <property type="term" value="F:monoatomic cation transmembrane transporter activity"/>
    <property type="evidence" value="ECO:0007669"/>
    <property type="project" value="InterPro"/>
</dbReference>
<dbReference type="InterPro" id="IPR036291">
    <property type="entry name" value="NAD(P)-bd_dom_sf"/>
</dbReference>